<dbReference type="AlphaFoldDB" id="A0A2D3NTK2"/>
<evidence type="ECO:0000313" key="5">
    <source>
        <dbReference type="Proteomes" id="UP000230056"/>
    </source>
</evidence>
<organism evidence="4 5">
    <name type="scientific">Fusobacterium pseudoperiodonticum</name>
    <dbReference type="NCBI Taxonomy" id="2663009"/>
    <lineage>
        <taxon>Bacteria</taxon>
        <taxon>Fusobacteriati</taxon>
        <taxon>Fusobacteriota</taxon>
        <taxon>Fusobacteriia</taxon>
        <taxon>Fusobacteriales</taxon>
        <taxon>Fusobacteriaceae</taxon>
        <taxon>Fusobacterium</taxon>
    </lineage>
</organism>
<sequence length="190" mass="21720">MRKIIITFLFLISSVFSFATINDNLNLLKDEEKVEINEKVEEIKKEKDLTVFVNTLSMDVGFAVSDPERALILNIKKGDKETYKVELSFSKDIDVDDYQDDINTTLTDAAPLLERKEYGKYILTVLDGASSVLQEVNIETLNQMTMTKEQENGSSTPIMIAAFVIIILFIVYKMYTAYKDKSNQEEDDDE</sequence>
<keyword evidence="1" id="KW-0175">Coiled coil</keyword>
<evidence type="ECO:0000256" key="3">
    <source>
        <dbReference type="SAM" id="SignalP"/>
    </source>
</evidence>
<name>A0A2D3NTK2_9FUSO</name>
<feature type="signal peptide" evidence="3">
    <location>
        <begin position="1"/>
        <end position="19"/>
    </location>
</feature>
<gene>
    <name evidence="4" type="ORF">CTM72_02625</name>
</gene>
<keyword evidence="2" id="KW-0472">Membrane</keyword>
<feature type="coiled-coil region" evidence="1">
    <location>
        <begin position="22"/>
        <end position="49"/>
    </location>
</feature>
<keyword evidence="2" id="KW-0812">Transmembrane</keyword>
<feature type="chain" id="PRO_5013803838" description="TPM domain-containing protein" evidence="3">
    <location>
        <begin position="20"/>
        <end position="190"/>
    </location>
</feature>
<reference evidence="4 5" key="1">
    <citation type="submission" date="2017-11" db="EMBL/GenBank/DDBJ databases">
        <title>Genome sequencing of Fusobacterium periodonticum KCOM 1261.</title>
        <authorList>
            <person name="Kook J.-K."/>
            <person name="Park S.-N."/>
            <person name="Lim Y.K."/>
        </authorList>
    </citation>
    <scope>NUCLEOTIDE SEQUENCE [LARGE SCALE GENOMIC DNA]</scope>
    <source>
        <strain evidence="4 5">KCOM 1261</strain>
    </source>
</reference>
<evidence type="ECO:0000256" key="1">
    <source>
        <dbReference type="SAM" id="Coils"/>
    </source>
</evidence>
<proteinExistence type="predicted"/>
<feature type="transmembrane region" description="Helical" evidence="2">
    <location>
        <begin position="158"/>
        <end position="175"/>
    </location>
</feature>
<evidence type="ECO:0008006" key="6">
    <source>
        <dbReference type="Google" id="ProtNLM"/>
    </source>
</evidence>
<keyword evidence="2" id="KW-1133">Transmembrane helix</keyword>
<protein>
    <recommendedName>
        <fullName evidence="6">TPM domain-containing protein</fullName>
    </recommendedName>
</protein>
<dbReference type="RefSeq" id="WP_100024387.1">
    <property type="nucleotide sequence ID" value="NZ_CAUTOP010000011.1"/>
</dbReference>
<dbReference type="EMBL" id="CP024699">
    <property type="protein sequence ID" value="ATV58738.1"/>
    <property type="molecule type" value="Genomic_DNA"/>
</dbReference>
<evidence type="ECO:0000313" key="4">
    <source>
        <dbReference type="EMBL" id="ATV58738.1"/>
    </source>
</evidence>
<keyword evidence="3" id="KW-0732">Signal</keyword>
<accession>A0A2D3NTK2</accession>
<evidence type="ECO:0000256" key="2">
    <source>
        <dbReference type="SAM" id="Phobius"/>
    </source>
</evidence>
<dbReference type="Proteomes" id="UP000230056">
    <property type="component" value="Chromosome"/>
</dbReference>